<dbReference type="SUPFAM" id="SSF53756">
    <property type="entry name" value="UDP-Glycosyltransferase/glycogen phosphorylase"/>
    <property type="match status" value="1"/>
</dbReference>
<organism evidence="2 3">
    <name type="scientific">Halomarina salina</name>
    <dbReference type="NCBI Taxonomy" id="1872699"/>
    <lineage>
        <taxon>Archaea</taxon>
        <taxon>Methanobacteriati</taxon>
        <taxon>Methanobacteriota</taxon>
        <taxon>Stenosarchaea group</taxon>
        <taxon>Halobacteria</taxon>
        <taxon>Halobacteriales</taxon>
        <taxon>Natronomonadaceae</taxon>
        <taxon>Halomarina</taxon>
    </lineage>
</organism>
<proteinExistence type="predicted"/>
<dbReference type="InterPro" id="IPR050194">
    <property type="entry name" value="Glycosyltransferase_grp1"/>
</dbReference>
<evidence type="ECO:0000259" key="1">
    <source>
        <dbReference type="Pfam" id="PF00534"/>
    </source>
</evidence>
<dbReference type="CDD" id="cd03801">
    <property type="entry name" value="GT4_PimA-like"/>
    <property type="match status" value="1"/>
</dbReference>
<sequence length="384" mass="43200">MGNSDGQRLIILVEGFYPHLGGGSLEQWHLAQEAVDEGFDVTVYTPKMDDTPKKETVNGVNIRRPFSGPNDPDDLTNPMAMFRRIVFNALLLPYLLLQLRKSTVDIVYCPSHLLHPVAKIVATLKSAPVVQFIGFSPSLRNNAEFDILLFLEKINFRLFMGDFVFTRNSSIANQVKKYNSESVVTTVDGIVNEDDILDAANDFHPESLLSEFELPEDTTLLCWVGRVVDIKNPEGAIQIINEMPDQYHLVFIGDGPRSGRVQDLAEELDNSDRIHFIGRVPHHKTLQLMGMSHGLVLTSHTEAYPTVAFEALCLDTPVFSTPVGVLPEISDPNLYLEDICSLHHVIDRYYTSNSPNSLNVRDERLEKYGIKQFSNNVIRALYTL</sequence>
<dbReference type="InterPro" id="IPR001296">
    <property type="entry name" value="Glyco_trans_1"/>
</dbReference>
<dbReference type="GO" id="GO:0016757">
    <property type="term" value="F:glycosyltransferase activity"/>
    <property type="evidence" value="ECO:0007669"/>
    <property type="project" value="UniProtKB-KW"/>
</dbReference>
<dbReference type="Gene3D" id="3.40.50.2000">
    <property type="entry name" value="Glycogen Phosphorylase B"/>
    <property type="match status" value="2"/>
</dbReference>
<accession>A0ABD5RSU9</accession>
<evidence type="ECO:0000313" key="3">
    <source>
        <dbReference type="Proteomes" id="UP001596099"/>
    </source>
</evidence>
<dbReference type="RefSeq" id="WP_247417937.1">
    <property type="nucleotide sequence ID" value="NZ_JALLGW010000001.1"/>
</dbReference>
<feature type="domain" description="Glycosyl transferase family 1" evidence="1">
    <location>
        <begin position="212"/>
        <end position="332"/>
    </location>
</feature>
<dbReference type="PANTHER" id="PTHR45947">
    <property type="entry name" value="SULFOQUINOVOSYL TRANSFERASE SQD2"/>
    <property type="match status" value="1"/>
</dbReference>
<protein>
    <submittedName>
        <fullName evidence="2">Glycosyltransferase family 4 protein</fullName>
        <ecNumber evidence="2">2.4.-.-</ecNumber>
    </submittedName>
</protein>
<keyword evidence="2" id="KW-0328">Glycosyltransferase</keyword>
<evidence type="ECO:0000313" key="2">
    <source>
        <dbReference type="EMBL" id="MFC5973419.1"/>
    </source>
</evidence>
<dbReference type="EC" id="2.4.-.-" evidence="2"/>
<dbReference type="EMBL" id="JBHSQH010000001">
    <property type="protein sequence ID" value="MFC5973419.1"/>
    <property type="molecule type" value="Genomic_DNA"/>
</dbReference>
<dbReference type="PANTHER" id="PTHR45947:SF3">
    <property type="entry name" value="SULFOQUINOVOSYL TRANSFERASE SQD2"/>
    <property type="match status" value="1"/>
</dbReference>
<name>A0ABD5RSU9_9EURY</name>
<reference evidence="2 3" key="1">
    <citation type="journal article" date="2019" name="Int. J. Syst. Evol. Microbiol.">
        <title>The Global Catalogue of Microorganisms (GCM) 10K type strain sequencing project: providing services to taxonomists for standard genome sequencing and annotation.</title>
        <authorList>
            <consortium name="The Broad Institute Genomics Platform"/>
            <consortium name="The Broad Institute Genome Sequencing Center for Infectious Disease"/>
            <person name="Wu L."/>
            <person name="Ma J."/>
        </authorList>
    </citation>
    <scope>NUCLEOTIDE SEQUENCE [LARGE SCALE GENOMIC DNA]</scope>
    <source>
        <strain evidence="2 3">CGMCC 1.12543</strain>
    </source>
</reference>
<gene>
    <name evidence="2" type="ORF">ACFPYI_18985</name>
</gene>
<dbReference type="AlphaFoldDB" id="A0ABD5RSU9"/>
<comment type="caution">
    <text evidence="2">The sequence shown here is derived from an EMBL/GenBank/DDBJ whole genome shotgun (WGS) entry which is preliminary data.</text>
</comment>
<dbReference type="Pfam" id="PF00534">
    <property type="entry name" value="Glycos_transf_1"/>
    <property type="match status" value="1"/>
</dbReference>
<dbReference type="Proteomes" id="UP001596099">
    <property type="component" value="Unassembled WGS sequence"/>
</dbReference>
<keyword evidence="2" id="KW-0808">Transferase</keyword>
<keyword evidence="3" id="KW-1185">Reference proteome</keyword>